<evidence type="ECO:0000259" key="1">
    <source>
        <dbReference type="Pfam" id="PF08818"/>
    </source>
</evidence>
<dbReference type="InterPro" id="IPR016786">
    <property type="entry name" value="YdeI_bac"/>
</dbReference>
<dbReference type="Proteomes" id="UP001597361">
    <property type="component" value="Unassembled WGS sequence"/>
</dbReference>
<dbReference type="SUPFAM" id="SSF159888">
    <property type="entry name" value="YdhG-like"/>
    <property type="match status" value="1"/>
</dbReference>
<dbReference type="Pfam" id="PF13376">
    <property type="entry name" value="OmdA"/>
    <property type="match status" value="1"/>
</dbReference>
<dbReference type="Gene3D" id="3.90.1150.200">
    <property type="match status" value="1"/>
</dbReference>
<dbReference type="EMBL" id="JBHUHR010000045">
    <property type="protein sequence ID" value="MFD2036814.1"/>
    <property type="molecule type" value="Genomic_DNA"/>
</dbReference>
<evidence type="ECO:0000313" key="3">
    <source>
        <dbReference type="Proteomes" id="UP001597361"/>
    </source>
</evidence>
<sequence>MKIELNPQVDKYLVDGCMRCKYGGTPQCKVLNWTEELERLRQIVLETGLKEEVKWGVPVYTHKGKNIVTVNALKESANIGFYKGAILTDNHNILSQQGNIQSARIIRFTDAKEINDLKDILRSYIKEAIAIEESGKKVETVKNPEPIPEELLQVFEDDPAFQKAFYDLTPGRQRGYIIHFSQPKQSQTRLGRIEKLKQQILDGVGLHDNYKRNV</sequence>
<dbReference type="RefSeq" id="WP_376888226.1">
    <property type="nucleotide sequence ID" value="NZ_JBHUHR010000045.1"/>
</dbReference>
<proteinExistence type="predicted"/>
<feature type="domain" description="YdhG-like" evidence="1">
    <location>
        <begin position="33"/>
        <end position="129"/>
    </location>
</feature>
<keyword evidence="3" id="KW-1185">Reference proteome</keyword>
<dbReference type="Pfam" id="PF08818">
    <property type="entry name" value="DUF1801"/>
    <property type="match status" value="1"/>
</dbReference>
<reference evidence="3" key="1">
    <citation type="journal article" date="2019" name="Int. J. Syst. Evol. Microbiol.">
        <title>The Global Catalogue of Microorganisms (GCM) 10K type strain sequencing project: providing services to taxonomists for standard genome sequencing and annotation.</title>
        <authorList>
            <consortium name="The Broad Institute Genomics Platform"/>
            <consortium name="The Broad Institute Genome Sequencing Center for Infectious Disease"/>
            <person name="Wu L."/>
            <person name="Ma J."/>
        </authorList>
    </citation>
    <scope>NUCLEOTIDE SEQUENCE [LARGE SCALE GENOMIC DNA]</scope>
    <source>
        <strain evidence="3">CGMCC 1.15180</strain>
    </source>
</reference>
<name>A0ABW4VQ84_9BACT</name>
<dbReference type="PIRSF" id="PIRSF021308">
    <property type="entry name" value="UCP021308"/>
    <property type="match status" value="1"/>
</dbReference>
<gene>
    <name evidence="2" type="ORF">ACFSKL_18560</name>
</gene>
<protein>
    <submittedName>
        <fullName evidence="2">YdeI family protein</fullName>
    </submittedName>
</protein>
<organism evidence="2 3">
    <name type="scientific">Belliella marina</name>
    <dbReference type="NCBI Taxonomy" id="1644146"/>
    <lineage>
        <taxon>Bacteria</taxon>
        <taxon>Pseudomonadati</taxon>
        <taxon>Bacteroidota</taxon>
        <taxon>Cytophagia</taxon>
        <taxon>Cytophagales</taxon>
        <taxon>Cyclobacteriaceae</taxon>
        <taxon>Belliella</taxon>
    </lineage>
</organism>
<evidence type="ECO:0000313" key="2">
    <source>
        <dbReference type="EMBL" id="MFD2036814.1"/>
    </source>
</evidence>
<dbReference type="InterPro" id="IPR014922">
    <property type="entry name" value="YdhG-like"/>
</dbReference>
<accession>A0ABW4VQ84</accession>
<comment type="caution">
    <text evidence="2">The sequence shown here is derived from an EMBL/GenBank/DDBJ whole genome shotgun (WGS) entry which is preliminary data.</text>
</comment>